<proteinExistence type="predicted"/>
<dbReference type="AlphaFoldDB" id="D8IR52"/>
<dbReference type="Proteomes" id="UP000000329">
    <property type="component" value="Chromosome"/>
</dbReference>
<reference evidence="1 2" key="1">
    <citation type="submission" date="2010-04" db="EMBL/GenBank/DDBJ databases">
        <title>The genome of Herbaspirillum seropedicae SmR1, an endophytic, nitrogen-fixing, plant-growth promoting beta-Proteobacteria.</title>
        <authorList>
            <person name="Pedrosa F.O."/>
            <person name="Monteiro R.A."/>
            <person name="Wassem R."/>
            <person name="Cruz L.M."/>
            <person name="Ayub R.A."/>
            <person name="Colauto N.B."/>
            <person name="Fernandez M.A."/>
            <person name="Fungaro M.H.P."/>
            <person name="Grisard E.C."/>
            <person name="Hungria M."/>
            <person name="Madeira H.M.F."/>
            <person name="Nodari R.O."/>
            <person name="Osaku C.A."/>
            <person name="Petzl-Erler M.L."/>
            <person name="Terenzi H."/>
            <person name="Vieira L.G.E."/>
            <person name="Almeida M.I.M."/>
            <person name="Alves L.R."/>
            <person name="Arantes O.M.N."/>
            <person name="Balsanelli E."/>
            <person name="Barcellos F.G."/>
            <person name="Baura V.A."/>
            <person name="Binde D.R."/>
            <person name="Campo R.J."/>
            <person name="Chubatsu L.S."/>
            <person name="Chueire L.M.O."/>
            <person name="Ciferri R.R."/>
            <person name="Correa L.C."/>
            <person name="da Conceicao Silva J.L."/>
            <person name="Dabul A.N.G."/>
            <person name="Dambros B.P."/>
            <person name="Faoro H."/>
            <person name="Favetti A."/>
            <person name="Friedermann G."/>
            <person name="Furlaneto M.C."/>
            <person name="Gasques L.S."/>
            <person name="Gimenes C.C.T."/>
            <person name="Gioppo N.M.R."/>
            <person name="Glienke-Blanco C."/>
            <person name="Godoy L.P."/>
            <person name="Guerra M.P."/>
            <person name="Karp S."/>
            <person name="Kava-Cordeiro V."/>
            <person name="Margarido V.P."/>
            <person name="Mathioni S.M."/>
            <person name="Menck-Soares M.A."/>
            <person name="Murace N.K."/>
            <person name="Nicolas M.F."/>
            <person name="Oliveira C.E.C."/>
            <person name="Pagnan N.A.B."/>
            <person name="Pamphile J.A."/>
            <person name="Patussi E.V."/>
            <person name="Pereira L.F.P."/>
            <person name="Pereira-Ferrari L."/>
            <person name="Pinto F.G.S."/>
            <person name="Precoma C."/>
            <person name="Prioli A.J."/>
            <person name="Prioli S.M.A.P."/>
            <person name="Raittz R.T."/>
            <person name="Ramos H.J.O."/>
            <person name="Ribeiro E.M.S.F."/>
            <person name="Rigo L.U."/>
            <person name="Rocha C.L.M.S.C."/>
            <person name="Rocha S.N."/>
            <person name="Santos K."/>
            <person name="Satori D."/>
            <person name="Silva A.G."/>
            <person name="Simao R.C.G."/>
            <person name="Soares M.A.M."/>
            <person name="Souza E.M."/>
            <person name="Steffens M.B.R."/>
            <person name="Steindel M."/>
            <person name="Tadra-Sfeir M.Z."/>
            <person name="Takahashi E.K."/>
            <person name="Torres R.A."/>
            <person name="Valle J.S."/>
            <person name="Vernal J.I."/>
            <person name="Vilas-Boas L.A."/>
            <person name="Watanabe M.A.E."/>
            <person name="Weiss V.A."/>
            <person name="Yates M.A."/>
            <person name="Souza E.M."/>
        </authorList>
    </citation>
    <scope>NUCLEOTIDE SEQUENCE [LARGE SCALE GENOMIC DNA]</scope>
    <source>
        <strain evidence="1 2">SmR1</strain>
    </source>
</reference>
<dbReference type="KEGG" id="hse:Hsero_3700"/>
<accession>D8IR52</accession>
<evidence type="ECO:0000313" key="2">
    <source>
        <dbReference type="Proteomes" id="UP000000329"/>
    </source>
</evidence>
<organism evidence="1 2">
    <name type="scientific">Herbaspirillum seropedicae (strain SmR1)</name>
    <dbReference type="NCBI Taxonomy" id="757424"/>
    <lineage>
        <taxon>Bacteria</taxon>
        <taxon>Pseudomonadati</taxon>
        <taxon>Pseudomonadota</taxon>
        <taxon>Betaproteobacteria</taxon>
        <taxon>Burkholderiales</taxon>
        <taxon>Oxalobacteraceae</taxon>
        <taxon>Herbaspirillum</taxon>
    </lineage>
</organism>
<evidence type="ECO:0000313" key="1">
    <source>
        <dbReference type="EMBL" id="ADJ65178.1"/>
    </source>
</evidence>
<name>D8IR52_HERSS</name>
<sequence>MVRQNPLQITRFFHRETRKATSRGLMRNVIVADSLRFVHLRADEGAFECVPDSLTNDSRTAWSASPRSQTCSFDKLGCSVSVVTRRRDLGGPLGMSGQKDETTRNLLGAGCWWS</sequence>
<dbReference type="HOGENOM" id="CLU_2117649_0_0_4"/>
<dbReference type="EMBL" id="CP002039">
    <property type="protein sequence ID" value="ADJ65178.1"/>
    <property type="molecule type" value="Genomic_DNA"/>
</dbReference>
<keyword evidence="2" id="KW-1185">Reference proteome</keyword>
<gene>
    <name evidence="1" type="ordered locus">Hsero_3700</name>
</gene>
<protein>
    <submittedName>
        <fullName evidence="1">Uncharacterized protein</fullName>
    </submittedName>
</protein>